<dbReference type="Proteomes" id="UP001194579">
    <property type="component" value="Unassembled WGS sequence"/>
</dbReference>
<organism evidence="1 3">
    <name type="scientific">Pectobacterium parmentieri</name>
    <dbReference type="NCBI Taxonomy" id="1905730"/>
    <lineage>
        <taxon>Bacteria</taxon>
        <taxon>Pseudomonadati</taxon>
        <taxon>Pseudomonadota</taxon>
        <taxon>Gammaproteobacteria</taxon>
        <taxon>Enterobacterales</taxon>
        <taxon>Pectobacteriaceae</taxon>
        <taxon>Pectobacterium</taxon>
    </lineage>
</organism>
<dbReference type="KEGG" id="pec:W5S_0705"/>
<evidence type="ECO:0000313" key="3">
    <source>
        <dbReference type="Proteomes" id="UP000008044"/>
    </source>
</evidence>
<dbReference type="HOGENOM" id="CLU_2900151_0_0_6"/>
<reference evidence="1 3" key="1">
    <citation type="journal article" date="2012" name="J. Bacteriol.">
        <title>Genome sequence of Pectobacterium sp. strain SCC3193.</title>
        <authorList>
            <person name="Koskinen J.P."/>
            <person name="Laine P."/>
            <person name="Niemi O."/>
            <person name="Nykyri J."/>
            <person name="Harjunpaa H."/>
            <person name="Auvinen P."/>
            <person name="Paulin L."/>
            <person name="Pirhonen M."/>
            <person name="Palva T."/>
            <person name="Holm L."/>
        </authorList>
    </citation>
    <scope>NUCLEOTIDE SEQUENCE [LARGE SCALE GENOMIC DNA]</scope>
    <source>
        <strain evidence="1 3">SCC3193</strain>
    </source>
</reference>
<gene>
    <name evidence="1" type="ordered locus">W5S_0705</name>
    <name evidence="2" type="ORF">F6Q06_07570</name>
</gene>
<accession>A0A0H3HZI8</accession>
<reference evidence="1" key="2">
    <citation type="submission" date="2012-03" db="EMBL/GenBank/DDBJ databases">
        <authorList>
            <person name="Koskinen P."/>
            <person name="Laine P."/>
            <person name="Niemi O."/>
            <person name="Nykyri J."/>
            <person name="Harjunpaa H."/>
            <person name="Auvinen P."/>
            <person name="Paulin L."/>
            <person name="Pirhonen M."/>
            <person name="Palva T."/>
            <person name="Holm L."/>
        </authorList>
    </citation>
    <scope>NUCLEOTIDE SEQUENCE</scope>
    <source>
        <strain evidence="1">SCC3193</strain>
    </source>
</reference>
<dbReference type="EMBL" id="CP003415">
    <property type="protein sequence ID" value="AFI88829.1"/>
    <property type="molecule type" value="Genomic_DNA"/>
</dbReference>
<name>A0A0H3HZI8_PECPM</name>
<dbReference type="EMBL" id="WABS01000011">
    <property type="protein sequence ID" value="MBI0554352.1"/>
    <property type="molecule type" value="Genomic_DNA"/>
</dbReference>
<evidence type="ECO:0000313" key="2">
    <source>
        <dbReference type="EMBL" id="MBI0554352.1"/>
    </source>
</evidence>
<keyword evidence="4" id="KW-1185">Reference proteome</keyword>
<dbReference type="AlphaFoldDB" id="A0A0H3HZI8"/>
<reference evidence="2" key="4">
    <citation type="submission" date="2024-05" db="EMBL/GenBank/DDBJ databases">
        <title>Identification of Pectobacterium versatile causing blackleg of potato from New York State with a whole genome sequencing approach.</title>
        <authorList>
            <person name="Ma X."/>
            <person name="Swingle B."/>
        </authorList>
    </citation>
    <scope>NUCLEOTIDE SEQUENCE</scope>
    <source>
        <strain evidence="2">NY1588A</strain>
    </source>
</reference>
<dbReference type="eggNOG" id="ENOG5032MC0">
    <property type="taxonomic scope" value="Bacteria"/>
</dbReference>
<dbReference type="Proteomes" id="UP000008044">
    <property type="component" value="Chromosome"/>
</dbReference>
<sequence>MHLVSKAAVFFCNQPVATKLPLRTLHPLVSIQTRLIRDVLYIRPSGMTRGLPPEYIISMNHGENG</sequence>
<evidence type="ECO:0000313" key="1">
    <source>
        <dbReference type="EMBL" id="AFI88829.1"/>
    </source>
</evidence>
<proteinExistence type="predicted"/>
<protein>
    <submittedName>
        <fullName evidence="1">Uncharacterized protein</fullName>
    </submittedName>
</protein>
<reference evidence="4" key="3">
    <citation type="submission" date="2023-07" db="EMBL/GenBank/DDBJ databases">
        <title>Identification of Pectobacterium versatile causing blackleg of potato from New York State with a whole genome sequencing approach.</title>
        <authorList>
            <person name="Ma X."/>
            <person name="Swingle B."/>
        </authorList>
    </citation>
    <scope>NUCLEOTIDE SEQUENCE [LARGE SCALE GENOMIC DNA]</scope>
    <source>
        <strain evidence="4">NY1588A</strain>
    </source>
</reference>
<dbReference type="STRING" id="1905730.W5S_0705"/>
<dbReference type="OMA" id="PEYSISM"/>
<evidence type="ECO:0000313" key="4">
    <source>
        <dbReference type="Proteomes" id="UP001194579"/>
    </source>
</evidence>